<evidence type="ECO:0000256" key="2">
    <source>
        <dbReference type="SAM" id="SignalP"/>
    </source>
</evidence>
<proteinExistence type="predicted"/>
<dbReference type="Proteomes" id="UP001476807">
    <property type="component" value="Unassembled WGS sequence"/>
</dbReference>
<name>A0ABV1RRQ4_9BACT</name>
<sequence length="129" mass="12811">MKITSQIAVAALFFGLMSCSDSAKTENTTASSPAAPATTAPATSAPNQAATPATTVGLNPPHGEPNHRCDIEVGAPLDSPPKPNLSAPSPVPAFTPSTSTQTVAPGTNPPHGQPGHDCGIPVGAPLTQK</sequence>
<evidence type="ECO:0000313" key="3">
    <source>
        <dbReference type="EMBL" id="MER2997049.1"/>
    </source>
</evidence>
<feature type="chain" id="PRO_5047104245" description="Secreted protein" evidence="2">
    <location>
        <begin position="24"/>
        <end position="129"/>
    </location>
</feature>
<feature type="compositionally biased region" description="Low complexity" evidence="1">
    <location>
        <begin position="28"/>
        <end position="55"/>
    </location>
</feature>
<accession>A0ABV1RRQ4</accession>
<evidence type="ECO:0008006" key="5">
    <source>
        <dbReference type="Google" id="ProtNLM"/>
    </source>
</evidence>
<dbReference type="EMBL" id="JBEOKT010000004">
    <property type="protein sequence ID" value="MER2997049.1"/>
    <property type="molecule type" value="Genomic_DNA"/>
</dbReference>
<evidence type="ECO:0000313" key="4">
    <source>
        <dbReference type="Proteomes" id="UP001476807"/>
    </source>
</evidence>
<dbReference type="RefSeq" id="WP_350411409.1">
    <property type="nucleotide sequence ID" value="NZ_JBEOKT010000004.1"/>
</dbReference>
<comment type="caution">
    <text evidence="3">The sequence shown here is derived from an EMBL/GenBank/DDBJ whole genome shotgun (WGS) entry which is preliminary data.</text>
</comment>
<protein>
    <recommendedName>
        <fullName evidence="5">Secreted protein</fullName>
    </recommendedName>
</protein>
<feature type="region of interest" description="Disordered" evidence="1">
    <location>
        <begin position="22"/>
        <end position="129"/>
    </location>
</feature>
<feature type="signal peptide" evidence="2">
    <location>
        <begin position="1"/>
        <end position="23"/>
    </location>
</feature>
<reference evidence="3 4" key="1">
    <citation type="submission" date="2024-06" db="EMBL/GenBank/DDBJ databases">
        <title>Pontibacter populi HYL7-15.</title>
        <authorList>
            <person name="Kim M.K."/>
        </authorList>
    </citation>
    <scope>NUCLEOTIDE SEQUENCE [LARGE SCALE GENOMIC DNA]</scope>
    <source>
        <strain evidence="3 4">HYL7-15</strain>
    </source>
</reference>
<keyword evidence="4" id="KW-1185">Reference proteome</keyword>
<gene>
    <name evidence="3" type="ORF">ABS362_05790</name>
</gene>
<evidence type="ECO:0000256" key="1">
    <source>
        <dbReference type="SAM" id="MobiDB-lite"/>
    </source>
</evidence>
<organism evidence="3 4">
    <name type="scientific">Pontibacter populi</name>
    <dbReference type="NCBI Taxonomy" id="890055"/>
    <lineage>
        <taxon>Bacteria</taxon>
        <taxon>Pseudomonadati</taxon>
        <taxon>Bacteroidota</taxon>
        <taxon>Cytophagia</taxon>
        <taxon>Cytophagales</taxon>
        <taxon>Hymenobacteraceae</taxon>
        <taxon>Pontibacter</taxon>
    </lineage>
</organism>
<dbReference type="PROSITE" id="PS51257">
    <property type="entry name" value="PROKAR_LIPOPROTEIN"/>
    <property type="match status" value="1"/>
</dbReference>
<feature type="compositionally biased region" description="Pro residues" evidence="1">
    <location>
        <begin position="78"/>
        <end position="93"/>
    </location>
</feature>
<feature type="compositionally biased region" description="Polar residues" evidence="1">
    <location>
        <begin position="95"/>
        <end position="105"/>
    </location>
</feature>
<keyword evidence="2" id="KW-0732">Signal</keyword>